<accession>A0ABY9JRT4</accession>
<name>A0ABY9JRT4_9BACI</name>
<protein>
    <recommendedName>
        <fullName evidence="3">DNA-binding protein</fullName>
    </recommendedName>
</protein>
<evidence type="ECO:0000313" key="2">
    <source>
        <dbReference type="Proteomes" id="UP001197974"/>
    </source>
</evidence>
<evidence type="ECO:0000313" key="1">
    <source>
        <dbReference type="EMBL" id="WLR42115.1"/>
    </source>
</evidence>
<reference evidence="1 2" key="1">
    <citation type="submission" date="2023-06" db="EMBL/GenBank/DDBJ databases">
        <title>Five Gram-positive bacteria isolated from mangrove sediments in Shenzhen, Guangdong, China.</title>
        <authorList>
            <person name="Yu S."/>
            <person name="Zheng W."/>
            <person name="Huang Y."/>
        </authorList>
    </citation>
    <scope>NUCLEOTIDE SEQUENCE [LARGE SCALE GENOMIC DNA]</scope>
    <source>
        <strain evidence="1 2">SaN35-3</strain>
    </source>
</reference>
<dbReference type="EMBL" id="CP129013">
    <property type="protein sequence ID" value="WLR42115.1"/>
    <property type="molecule type" value="Genomic_DNA"/>
</dbReference>
<sequence>MSKLIFNNEDELRVYIKTEVLTSNSVRTHLNIGRARLQKIIEQGTLKPFIKEGNVQLFYKADVLEAEKKLKKNEKYKPKKYRDNESEE</sequence>
<proteinExistence type="predicted"/>
<dbReference type="Proteomes" id="UP001197974">
    <property type="component" value="Chromosome"/>
</dbReference>
<dbReference type="RefSeq" id="WP_226540562.1">
    <property type="nucleotide sequence ID" value="NZ_CP129013.1"/>
</dbReference>
<keyword evidence="2" id="KW-1185">Reference proteome</keyword>
<evidence type="ECO:0008006" key="3">
    <source>
        <dbReference type="Google" id="ProtNLM"/>
    </source>
</evidence>
<organism evidence="1 2">
    <name type="scientific">Bacillus carboniphilus</name>
    <dbReference type="NCBI Taxonomy" id="86663"/>
    <lineage>
        <taxon>Bacteria</taxon>
        <taxon>Bacillati</taxon>
        <taxon>Bacillota</taxon>
        <taxon>Bacilli</taxon>
        <taxon>Bacillales</taxon>
        <taxon>Bacillaceae</taxon>
        <taxon>Bacillus</taxon>
    </lineage>
</organism>
<gene>
    <name evidence="1" type="ORF">LC087_15300</name>
</gene>